<organism evidence="5 6">
    <name type="scientific">Candidatus Phycosocius bacilliformis</name>
    <dbReference type="NCBI Taxonomy" id="1445552"/>
    <lineage>
        <taxon>Bacteria</taxon>
        <taxon>Pseudomonadati</taxon>
        <taxon>Pseudomonadota</taxon>
        <taxon>Alphaproteobacteria</taxon>
        <taxon>Caulobacterales</taxon>
        <taxon>Caulobacterales incertae sedis</taxon>
        <taxon>Candidatus Phycosocius</taxon>
    </lineage>
</organism>
<feature type="domain" description="CopC" evidence="4">
    <location>
        <begin position="31"/>
        <end position="123"/>
    </location>
</feature>
<name>A0A2P2EA29_9PROT</name>
<protein>
    <recommendedName>
        <fullName evidence="4">CopC domain-containing protein</fullName>
    </recommendedName>
</protein>
<keyword evidence="6" id="KW-1185">Reference proteome</keyword>
<dbReference type="Pfam" id="PF04234">
    <property type="entry name" value="CopC"/>
    <property type="match status" value="1"/>
</dbReference>
<gene>
    <name evidence="5" type="ORF">PbB2_01586</name>
</gene>
<feature type="chain" id="PRO_5015182278" description="CopC domain-containing protein" evidence="3">
    <location>
        <begin position="29"/>
        <end position="126"/>
    </location>
</feature>
<dbReference type="AlphaFoldDB" id="A0A2P2EA29"/>
<dbReference type="Proteomes" id="UP000245086">
    <property type="component" value="Unassembled WGS sequence"/>
</dbReference>
<accession>A0A2P2EA29</accession>
<evidence type="ECO:0000256" key="1">
    <source>
        <dbReference type="ARBA" id="ARBA00022729"/>
    </source>
</evidence>
<dbReference type="EMBL" id="BFBR01000004">
    <property type="protein sequence ID" value="GBF57915.1"/>
    <property type="molecule type" value="Genomic_DNA"/>
</dbReference>
<dbReference type="RefSeq" id="WP_192576235.1">
    <property type="nucleotide sequence ID" value="NZ_BFBR01000004.1"/>
</dbReference>
<evidence type="ECO:0000313" key="6">
    <source>
        <dbReference type="Proteomes" id="UP000245086"/>
    </source>
</evidence>
<proteinExistence type="predicted"/>
<dbReference type="InterPro" id="IPR014755">
    <property type="entry name" value="Cu-Rt/internalin_Ig-like"/>
</dbReference>
<sequence>MPIKIKTQRTGRAVLMSVGLLCASFAMAQAHTMERAVSIASNAVLQTAPETFTVSYVHPARFGSVQLRTATGETVPIRYQPPANATTTFTIPLPKLAPDSYRLTWRVIAEDGHVMTGNVTFTIARR</sequence>
<comment type="caution">
    <text evidence="5">The sequence shown here is derived from an EMBL/GenBank/DDBJ whole genome shotgun (WGS) entry which is preliminary data.</text>
</comment>
<dbReference type="GO" id="GO:0005507">
    <property type="term" value="F:copper ion binding"/>
    <property type="evidence" value="ECO:0007669"/>
    <property type="project" value="InterPro"/>
</dbReference>
<keyword evidence="2" id="KW-0186">Copper</keyword>
<evidence type="ECO:0000256" key="3">
    <source>
        <dbReference type="SAM" id="SignalP"/>
    </source>
</evidence>
<dbReference type="InterPro" id="IPR014756">
    <property type="entry name" value="Ig_E-set"/>
</dbReference>
<dbReference type="SUPFAM" id="SSF81296">
    <property type="entry name" value="E set domains"/>
    <property type="match status" value="1"/>
</dbReference>
<dbReference type="InterPro" id="IPR007348">
    <property type="entry name" value="CopC_dom"/>
</dbReference>
<dbReference type="GO" id="GO:0046688">
    <property type="term" value="P:response to copper ion"/>
    <property type="evidence" value="ECO:0007669"/>
    <property type="project" value="InterPro"/>
</dbReference>
<evidence type="ECO:0000313" key="5">
    <source>
        <dbReference type="EMBL" id="GBF57915.1"/>
    </source>
</evidence>
<feature type="signal peptide" evidence="3">
    <location>
        <begin position="1"/>
        <end position="28"/>
    </location>
</feature>
<dbReference type="Gene3D" id="2.60.40.1220">
    <property type="match status" value="1"/>
</dbReference>
<reference evidence="5 6" key="1">
    <citation type="journal article" date="2018" name="Genome Announc.">
        <title>Draft Genome Sequence of "Candidatus Phycosocius bacilliformis," an Alphaproteobacterial Ectosymbiont of the Hydrocarbon-Producing Green Alga Botryococcus braunii.</title>
        <authorList>
            <person name="Tanabe Y."/>
            <person name="Yamaguchi H."/>
            <person name="Watanabe M.M."/>
        </authorList>
    </citation>
    <scope>NUCLEOTIDE SEQUENCE [LARGE SCALE GENOMIC DNA]</scope>
    <source>
        <strain evidence="5 6">BOTRYCO-2</strain>
    </source>
</reference>
<keyword evidence="1 3" id="KW-0732">Signal</keyword>
<evidence type="ECO:0000256" key="2">
    <source>
        <dbReference type="ARBA" id="ARBA00023008"/>
    </source>
</evidence>
<evidence type="ECO:0000259" key="4">
    <source>
        <dbReference type="Pfam" id="PF04234"/>
    </source>
</evidence>
<dbReference type="GO" id="GO:0042597">
    <property type="term" value="C:periplasmic space"/>
    <property type="evidence" value="ECO:0007669"/>
    <property type="project" value="InterPro"/>
</dbReference>